<dbReference type="EMBL" id="JBEPMM010000001">
    <property type="protein sequence ID" value="MET3690988.1"/>
    <property type="molecule type" value="Genomic_DNA"/>
</dbReference>
<feature type="chain" id="PRO_5045453883" description="Homogentisate 1,2-dioxygenase" evidence="1">
    <location>
        <begin position="18"/>
        <end position="181"/>
    </location>
</feature>
<feature type="signal peptide" evidence="1">
    <location>
        <begin position="1"/>
        <end position="17"/>
    </location>
</feature>
<sequence>MRRLAATALLALSATCAAPLAGARAQSSGGLPAADPAACTQFDWSLLREQAWFSASSLPRVESGGTLAAAMPAAILVLKPQDAVAPPFAPSRESRPGARGGVLHLAAPLAPGAYQVTLSDRAWIDVSQDDRTTRPPTASTMRPGCPMLAKSVRFQLGTAPITLLVSDAAVDTIRIAVAPVE</sequence>
<evidence type="ECO:0008006" key="4">
    <source>
        <dbReference type="Google" id="ProtNLM"/>
    </source>
</evidence>
<protein>
    <recommendedName>
        <fullName evidence="4">Homogentisate 1,2-dioxygenase</fullName>
    </recommendedName>
</protein>
<keyword evidence="1" id="KW-0732">Signal</keyword>
<comment type="caution">
    <text evidence="2">The sequence shown here is derived from an EMBL/GenBank/DDBJ whole genome shotgun (WGS) entry which is preliminary data.</text>
</comment>
<reference evidence="2 3" key="1">
    <citation type="submission" date="2024-06" db="EMBL/GenBank/DDBJ databases">
        <title>Genomic Encyclopedia of Type Strains, Phase IV (KMG-IV): sequencing the most valuable type-strain genomes for metagenomic binning, comparative biology and taxonomic classification.</title>
        <authorList>
            <person name="Goeker M."/>
        </authorList>
    </citation>
    <scope>NUCLEOTIDE SEQUENCE [LARGE SCALE GENOMIC DNA]</scope>
    <source>
        <strain evidence="2 3">DSM 21331</strain>
    </source>
</reference>
<name>A0ABV2KZI7_9HYPH</name>
<proteinExistence type="predicted"/>
<dbReference type="Proteomes" id="UP001549145">
    <property type="component" value="Unassembled WGS sequence"/>
</dbReference>
<accession>A0ABV2KZI7</accession>
<evidence type="ECO:0000256" key="1">
    <source>
        <dbReference type="SAM" id="SignalP"/>
    </source>
</evidence>
<dbReference type="RefSeq" id="WP_238280100.1">
    <property type="nucleotide sequence ID" value="NZ_BPQL01000075.1"/>
</dbReference>
<evidence type="ECO:0000313" key="2">
    <source>
        <dbReference type="EMBL" id="MET3690988.1"/>
    </source>
</evidence>
<keyword evidence="3" id="KW-1185">Reference proteome</keyword>
<evidence type="ECO:0000313" key="3">
    <source>
        <dbReference type="Proteomes" id="UP001549145"/>
    </source>
</evidence>
<gene>
    <name evidence="2" type="ORF">ABID43_000507</name>
</gene>
<organism evidence="2 3">
    <name type="scientific">Methylobacterium goesingense</name>
    <dbReference type="NCBI Taxonomy" id="243690"/>
    <lineage>
        <taxon>Bacteria</taxon>
        <taxon>Pseudomonadati</taxon>
        <taxon>Pseudomonadota</taxon>
        <taxon>Alphaproteobacteria</taxon>
        <taxon>Hyphomicrobiales</taxon>
        <taxon>Methylobacteriaceae</taxon>
        <taxon>Methylobacterium</taxon>
    </lineage>
</organism>